<dbReference type="GO" id="GO:0016020">
    <property type="term" value="C:membrane"/>
    <property type="evidence" value="ECO:0007669"/>
    <property type="project" value="InterPro"/>
</dbReference>
<evidence type="ECO:0000256" key="3">
    <source>
        <dbReference type="ARBA" id="ARBA00023012"/>
    </source>
</evidence>
<dbReference type="EMBL" id="CP071696">
    <property type="protein sequence ID" value="QTX06151.1"/>
    <property type="molecule type" value="Genomic_DNA"/>
</dbReference>
<dbReference type="Pfam" id="PF07730">
    <property type="entry name" value="HisKA_3"/>
    <property type="match status" value="1"/>
</dbReference>
<feature type="domain" description="Signal transduction histidine kinase subgroup 3 dimerisation and phosphoacceptor" evidence="5">
    <location>
        <begin position="179"/>
        <end position="241"/>
    </location>
</feature>
<dbReference type="InterPro" id="IPR011712">
    <property type="entry name" value="Sig_transdc_His_kin_sub3_dim/P"/>
</dbReference>
<keyword evidence="4" id="KW-0472">Membrane</keyword>
<keyword evidence="2 6" id="KW-0418">Kinase</keyword>
<proteinExistence type="predicted"/>
<dbReference type="GO" id="GO:0046983">
    <property type="term" value="F:protein dimerization activity"/>
    <property type="evidence" value="ECO:0007669"/>
    <property type="project" value="InterPro"/>
</dbReference>
<evidence type="ECO:0000259" key="5">
    <source>
        <dbReference type="Pfam" id="PF07730"/>
    </source>
</evidence>
<dbReference type="GO" id="GO:0000155">
    <property type="term" value="F:phosphorelay sensor kinase activity"/>
    <property type="evidence" value="ECO:0007669"/>
    <property type="project" value="InterPro"/>
</dbReference>
<feature type="transmembrane region" description="Helical" evidence="4">
    <location>
        <begin position="104"/>
        <end position="121"/>
    </location>
</feature>
<name>A0A975FS03_9MICO</name>
<feature type="transmembrane region" description="Helical" evidence="4">
    <location>
        <begin position="25"/>
        <end position="43"/>
    </location>
</feature>
<dbReference type="CDD" id="cd16917">
    <property type="entry name" value="HATPase_UhpB-NarQ-NarX-like"/>
    <property type="match status" value="1"/>
</dbReference>
<evidence type="ECO:0000256" key="2">
    <source>
        <dbReference type="ARBA" id="ARBA00022777"/>
    </source>
</evidence>
<keyword evidence="7" id="KW-1185">Reference proteome</keyword>
<organism evidence="6 7">
    <name type="scientific">Agromyces archimandritae</name>
    <dbReference type="NCBI Taxonomy" id="2781962"/>
    <lineage>
        <taxon>Bacteria</taxon>
        <taxon>Bacillati</taxon>
        <taxon>Actinomycetota</taxon>
        <taxon>Actinomycetes</taxon>
        <taxon>Micrococcales</taxon>
        <taxon>Microbacteriaceae</taxon>
        <taxon>Agromyces</taxon>
    </lineage>
</organism>
<keyword evidence="4" id="KW-1133">Transmembrane helix</keyword>
<reference evidence="6" key="1">
    <citation type="submission" date="2021-03" db="EMBL/GenBank/DDBJ databases">
        <title>Agromyces archimandritus sp. nov., isolated from the cockroach Archimandrita tessellata.</title>
        <authorList>
            <person name="Guzman J."/>
            <person name="Ortuzar M."/>
            <person name="Poehlein A."/>
            <person name="Daniel R."/>
            <person name="Trujillo M."/>
            <person name="Vilcinskas A."/>
        </authorList>
    </citation>
    <scope>NUCLEOTIDE SEQUENCE</scope>
    <source>
        <strain evidence="6">G127AT</strain>
    </source>
</reference>
<feature type="transmembrane region" description="Helical" evidence="4">
    <location>
        <begin position="127"/>
        <end position="148"/>
    </location>
</feature>
<dbReference type="InterPro" id="IPR050482">
    <property type="entry name" value="Sensor_HK_TwoCompSys"/>
</dbReference>
<dbReference type="SUPFAM" id="SSF55874">
    <property type="entry name" value="ATPase domain of HSP90 chaperone/DNA topoisomerase II/histidine kinase"/>
    <property type="match status" value="1"/>
</dbReference>
<dbReference type="AlphaFoldDB" id="A0A975FS03"/>
<evidence type="ECO:0000256" key="4">
    <source>
        <dbReference type="SAM" id="Phobius"/>
    </source>
</evidence>
<gene>
    <name evidence="6" type="ORF">G127AT_03965</name>
</gene>
<dbReference type="PANTHER" id="PTHR24421">
    <property type="entry name" value="NITRATE/NITRITE SENSOR PROTEIN NARX-RELATED"/>
    <property type="match status" value="1"/>
</dbReference>
<dbReference type="Gene3D" id="3.30.565.10">
    <property type="entry name" value="Histidine kinase-like ATPase, C-terminal domain"/>
    <property type="match status" value="1"/>
</dbReference>
<keyword evidence="3" id="KW-0902">Two-component regulatory system</keyword>
<dbReference type="InterPro" id="IPR036890">
    <property type="entry name" value="HATPase_C_sf"/>
</dbReference>
<dbReference type="Proteomes" id="UP000671914">
    <property type="component" value="Chromosome"/>
</dbReference>
<keyword evidence="4" id="KW-0812">Transmembrane</keyword>
<sequence>MVVVCVGIGAPVMFGAVPAAVPQWVWTAVFLCSLAAAFAAVWSGHVSPPGRRSRVIALAAYGVAVAASSAAVLLAPSAGWLPILLVFHAALGVYLVPPAGVAGVIAWNTLVLFVLFSMQSARPGEVVLSTGLYLLIQIASAFSTGALVREQRTRASLAAANVELRAANALLAESARTAERLRISRELHDLIGHQLTVLTLELEAAKHRDGRAAREHVERADGVARGLLADVRATVGRLRESGTGELAELLGDVVAGIPGLEIALDVPTGLTTDDDETAALVRAVQEIATNTLRHAEATRLEIRVSRDAAGIRLTALDDGRGAGRPVAGNGLRGLQERFAALGGDVSFDGAHGFRVEARVPAR</sequence>
<evidence type="ECO:0000256" key="1">
    <source>
        <dbReference type="ARBA" id="ARBA00022679"/>
    </source>
</evidence>
<feature type="transmembrane region" description="Helical" evidence="4">
    <location>
        <begin position="55"/>
        <end position="74"/>
    </location>
</feature>
<evidence type="ECO:0000313" key="6">
    <source>
        <dbReference type="EMBL" id="QTX06151.1"/>
    </source>
</evidence>
<keyword evidence="1" id="KW-0808">Transferase</keyword>
<accession>A0A975FS03</accession>
<protein>
    <submittedName>
        <fullName evidence="6">Two-component sensor histidine kinase</fullName>
    </submittedName>
</protein>
<dbReference type="KEGG" id="aarc:G127AT_03965"/>
<dbReference type="PANTHER" id="PTHR24421:SF59">
    <property type="entry name" value="OXYGEN SENSOR HISTIDINE KINASE NREB"/>
    <property type="match status" value="1"/>
</dbReference>
<dbReference type="Gene3D" id="1.20.5.1930">
    <property type="match status" value="1"/>
</dbReference>
<evidence type="ECO:0000313" key="7">
    <source>
        <dbReference type="Proteomes" id="UP000671914"/>
    </source>
</evidence>